<keyword evidence="2" id="KW-1185">Reference proteome</keyword>
<reference evidence="1 2" key="1">
    <citation type="submission" date="2016-01" db="EMBL/GenBank/DDBJ databases">
        <title>Use of Whole Genome Sequencing to ascertain that Brevibacterium massiliense (Roux, Raoult 2009) is a later heterotypic synonym of Brevibacterium ravenspurgense (Mages 2008).</title>
        <authorList>
            <person name="Bernier A.-M."/>
            <person name="Burdz T."/>
            <person name="Huynh C."/>
            <person name="Pachecho A.L."/>
            <person name="Wiebe D."/>
            <person name="Bonner C."/>
            <person name="Bernard K."/>
        </authorList>
    </citation>
    <scope>NUCLEOTIDE SEQUENCE [LARGE SCALE GENOMIC DNA]</scope>
    <source>
        <strain evidence="1 2">CCUG56047</strain>
    </source>
</reference>
<organism evidence="1 2">
    <name type="scientific">Brevibacterium ravenspurgense</name>
    <dbReference type="NCBI Taxonomy" id="479117"/>
    <lineage>
        <taxon>Bacteria</taxon>
        <taxon>Bacillati</taxon>
        <taxon>Actinomycetota</taxon>
        <taxon>Actinomycetes</taxon>
        <taxon>Micrococcales</taxon>
        <taxon>Brevibacteriaceae</taxon>
        <taxon>Brevibacterium</taxon>
    </lineage>
</organism>
<comment type="caution">
    <text evidence="1">The sequence shown here is derived from an EMBL/GenBank/DDBJ whole genome shotgun (WGS) entry which is preliminary data.</text>
</comment>
<evidence type="ECO:0000313" key="1">
    <source>
        <dbReference type="EMBL" id="KXZ59010.1"/>
    </source>
</evidence>
<name>A0A150HBJ2_9MICO</name>
<dbReference type="InterPro" id="IPR014710">
    <property type="entry name" value="RmlC-like_jellyroll"/>
</dbReference>
<dbReference type="EMBL" id="LQQC01000007">
    <property type="protein sequence ID" value="KXZ59010.1"/>
    <property type="molecule type" value="Genomic_DNA"/>
</dbReference>
<evidence type="ECO:0000313" key="2">
    <source>
        <dbReference type="Proteomes" id="UP000243589"/>
    </source>
</evidence>
<dbReference type="Proteomes" id="UP000243589">
    <property type="component" value="Unassembled WGS sequence"/>
</dbReference>
<protein>
    <recommendedName>
        <fullName evidence="3">Cupin</fullName>
    </recommendedName>
</protein>
<evidence type="ECO:0008006" key="3">
    <source>
        <dbReference type="Google" id="ProtNLM"/>
    </source>
</evidence>
<gene>
    <name evidence="1" type="ORF">Bravens_00563</name>
</gene>
<proteinExistence type="predicted"/>
<dbReference type="SUPFAM" id="SSF51182">
    <property type="entry name" value="RmlC-like cupins"/>
    <property type="match status" value="1"/>
</dbReference>
<dbReference type="Gene3D" id="2.60.120.10">
    <property type="entry name" value="Jelly Rolls"/>
    <property type="match status" value="1"/>
</dbReference>
<dbReference type="AlphaFoldDB" id="A0A150HBJ2"/>
<accession>A0A150HBJ2</accession>
<sequence>MSRLMGMSFSIIDVGNELLERAADEPTKLATKRIPSDNAAIVRMLIAMRAGAQLSDHPNPGEAVITIHRGAATLTGTSGETIALDSGETADIPQETHRLDADRDTIAVLTLVHRSRLQS</sequence>
<dbReference type="InterPro" id="IPR011051">
    <property type="entry name" value="RmlC_Cupin_sf"/>
</dbReference>
<dbReference type="PATRIC" id="fig|479117.4.peg.564"/>